<reference evidence="9 10" key="1">
    <citation type="submission" date="2021-06" db="EMBL/GenBank/DDBJ databases">
        <authorList>
            <person name="Palmer J.M."/>
        </authorList>
    </citation>
    <scope>NUCLEOTIDE SEQUENCE [LARGE SCALE GENOMIC DNA]</scope>
    <source>
        <strain evidence="9 10">GA_2019</strain>
        <tissue evidence="9">Muscle</tissue>
    </source>
</reference>
<evidence type="ECO:0000256" key="1">
    <source>
        <dbReference type="ARBA" id="ARBA00004606"/>
    </source>
</evidence>
<keyword evidence="3" id="KW-0808">Transferase</keyword>
<proteinExistence type="predicted"/>
<protein>
    <recommendedName>
        <fullName evidence="8">Fringe-like glycosyltransferase domain-containing protein</fullName>
    </recommendedName>
</protein>
<evidence type="ECO:0000313" key="10">
    <source>
        <dbReference type="Proteomes" id="UP001476798"/>
    </source>
</evidence>
<evidence type="ECO:0000256" key="5">
    <source>
        <dbReference type="ARBA" id="ARBA00022968"/>
    </source>
</evidence>
<dbReference type="Proteomes" id="UP001476798">
    <property type="component" value="Unassembled WGS sequence"/>
</dbReference>
<feature type="domain" description="Fringe-like glycosyltransferase" evidence="8">
    <location>
        <begin position="76"/>
        <end position="140"/>
    </location>
</feature>
<sequence>MVPYSTKRLIVRHHDLAWPCSASRLVQGGRDVGCVCGKWTVCLLFCWLSGMLQGGCMVAMERVKRSTKGLYWSKGLFSFLSGGHFMNTAEKIRLPDDCTIGYIIESVLGVPLTRSSLFHSHLENLQQVSRSEIHKQGDGSFLILVPVAPRYLKGSRGPVFFV</sequence>
<comment type="caution">
    <text evidence="9">The sequence shown here is derived from an EMBL/GenBank/DDBJ whole genome shotgun (WGS) entry which is preliminary data.</text>
</comment>
<keyword evidence="4" id="KW-0812">Transmembrane</keyword>
<keyword evidence="2" id="KW-0328">Glycosyltransferase</keyword>
<dbReference type="InterPro" id="IPR003378">
    <property type="entry name" value="Fringe-like_glycosylTrfase"/>
</dbReference>
<evidence type="ECO:0000256" key="6">
    <source>
        <dbReference type="ARBA" id="ARBA00022989"/>
    </source>
</evidence>
<evidence type="ECO:0000256" key="3">
    <source>
        <dbReference type="ARBA" id="ARBA00022679"/>
    </source>
</evidence>
<keyword evidence="6" id="KW-1133">Transmembrane helix</keyword>
<accession>A0ABV0NJU0</accession>
<comment type="subcellular location">
    <subcellularLocation>
        <location evidence="1">Membrane</location>
        <topology evidence="1">Single-pass type II membrane protein</topology>
    </subcellularLocation>
</comment>
<keyword evidence="10" id="KW-1185">Reference proteome</keyword>
<gene>
    <name evidence="9" type="ORF">GOODEAATRI_004344</name>
</gene>
<dbReference type="Gene3D" id="3.90.550.50">
    <property type="match status" value="1"/>
</dbReference>
<evidence type="ECO:0000256" key="7">
    <source>
        <dbReference type="ARBA" id="ARBA00023136"/>
    </source>
</evidence>
<name>A0ABV0NJU0_9TELE</name>
<evidence type="ECO:0000313" key="9">
    <source>
        <dbReference type="EMBL" id="MEQ2170833.1"/>
    </source>
</evidence>
<evidence type="ECO:0000256" key="2">
    <source>
        <dbReference type="ARBA" id="ARBA00022676"/>
    </source>
</evidence>
<dbReference type="EMBL" id="JAHRIO010040162">
    <property type="protein sequence ID" value="MEQ2170833.1"/>
    <property type="molecule type" value="Genomic_DNA"/>
</dbReference>
<organism evidence="9 10">
    <name type="scientific">Goodea atripinnis</name>
    <dbReference type="NCBI Taxonomy" id="208336"/>
    <lineage>
        <taxon>Eukaryota</taxon>
        <taxon>Metazoa</taxon>
        <taxon>Chordata</taxon>
        <taxon>Craniata</taxon>
        <taxon>Vertebrata</taxon>
        <taxon>Euteleostomi</taxon>
        <taxon>Actinopterygii</taxon>
        <taxon>Neopterygii</taxon>
        <taxon>Teleostei</taxon>
        <taxon>Neoteleostei</taxon>
        <taxon>Acanthomorphata</taxon>
        <taxon>Ovalentaria</taxon>
        <taxon>Atherinomorphae</taxon>
        <taxon>Cyprinodontiformes</taxon>
        <taxon>Goodeidae</taxon>
        <taxon>Goodea</taxon>
    </lineage>
</organism>
<evidence type="ECO:0000256" key="4">
    <source>
        <dbReference type="ARBA" id="ARBA00022692"/>
    </source>
</evidence>
<keyword evidence="7" id="KW-0472">Membrane</keyword>
<evidence type="ECO:0000259" key="8">
    <source>
        <dbReference type="Pfam" id="PF02434"/>
    </source>
</evidence>
<keyword evidence="5" id="KW-0735">Signal-anchor</keyword>
<dbReference type="Pfam" id="PF02434">
    <property type="entry name" value="Fringe"/>
    <property type="match status" value="1"/>
</dbReference>